<name>A0ABM8G6H6_9CELL</name>
<reference evidence="3" key="1">
    <citation type="journal article" date="2019" name="Int. J. Syst. Evol. Microbiol.">
        <title>The Global Catalogue of Microorganisms (GCM) 10K type strain sequencing project: providing services to taxonomists for standard genome sequencing and annotation.</title>
        <authorList>
            <consortium name="The Broad Institute Genomics Platform"/>
            <consortium name="The Broad Institute Genome Sequencing Center for Infectious Disease"/>
            <person name="Wu L."/>
            <person name="Ma J."/>
        </authorList>
    </citation>
    <scope>NUCLEOTIDE SEQUENCE [LARGE SCALE GENOMIC DNA]</scope>
    <source>
        <strain evidence="3">NBRC 108565</strain>
    </source>
</reference>
<feature type="transmembrane region" description="Helical" evidence="1">
    <location>
        <begin position="27"/>
        <end position="45"/>
    </location>
</feature>
<accession>A0ABM8G6H6</accession>
<dbReference type="Proteomes" id="UP001321475">
    <property type="component" value="Chromosome"/>
</dbReference>
<keyword evidence="1" id="KW-1133">Transmembrane helix</keyword>
<organism evidence="2 3">
    <name type="scientific">Paraoerskovia sediminicola</name>
    <dbReference type="NCBI Taxonomy" id="1138587"/>
    <lineage>
        <taxon>Bacteria</taxon>
        <taxon>Bacillati</taxon>
        <taxon>Actinomycetota</taxon>
        <taxon>Actinomycetes</taxon>
        <taxon>Micrococcales</taxon>
        <taxon>Cellulomonadaceae</taxon>
        <taxon>Paraoerskovia</taxon>
    </lineage>
</organism>
<keyword evidence="1" id="KW-0812">Transmembrane</keyword>
<protein>
    <submittedName>
        <fullName evidence="2">Uncharacterized protein</fullName>
    </submittedName>
</protein>
<evidence type="ECO:0000313" key="2">
    <source>
        <dbReference type="EMBL" id="BDZ43762.1"/>
    </source>
</evidence>
<keyword evidence="1" id="KW-0472">Membrane</keyword>
<dbReference type="EMBL" id="AP027729">
    <property type="protein sequence ID" value="BDZ43762.1"/>
    <property type="molecule type" value="Genomic_DNA"/>
</dbReference>
<evidence type="ECO:0000256" key="1">
    <source>
        <dbReference type="SAM" id="Phobius"/>
    </source>
</evidence>
<gene>
    <name evidence="2" type="ORF">GCM10025865_30610</name>
</gene>
<keyword evidence="3" id="KW-1185">Reference proteome</keyword>
<evidence type="ECO:0000313" key="3">
    <source>
        <dbReference type="Proteomes" id="UP001321475"/>
    </source>
</evidence>
<sequence length="111" mass="11415">MDATLAAVTGVILAVLAVRLFRTAVRAWRAGAIAAVAVATTTVVLGSAESWLAARAATMLSEALPHGAGTEVWETTAEMNLDFVGTAVVFALVGVALYRTARLDADTEGLV</sequence>
<proteinExistence type="predicted"/>